<evidence type="ECO:0000256" key="1">
    <source>
        <dbReference type="SAM" id="MobiDB-lite"/>
    </source>
</evidence>
<dbReference type="Proteomes" id="UP000522688">
    <property type="component" value="Unassembled WGS sequence"/>
</dbReference>
<feature type="region of interest" description="Disordered" evidence="1">
    <location>
        <begin position="121"/>
        <end position="169"/>
    </location>
</feature>
<evidence type="ECO:0000313" key="4">
    <source>
        <dbReference type="EMBL" id="MBA8813611.1"/>
    </source>
</evidence>
<dbReference type="InterPro" id="IPR036388">
    <property type="entry name" value="WH-like_DNA-bd_sf"/>
</dbReference>
<dbReference type="CDD" id="cd00090">
    <property type="entry name" value="HTH_ARSR"/>
    <property type="match status" value="1"/>
</dbReference>
<sequence length="169" mass="18726">MSPRGGRSRRVSPFVVLSDPVRHYIVELLCQGAASSGDIATMVYDNMGKGWSSVSHHLGVLKESGFTRVLEDGPTRYHFLADDWLDLVDQAVDEWRTTWRDGQPVRELGWVQPVHRARVRSGYAREPEPPASPAPVRRGRPGAGRLNLSGRGQGRSHWPRDADGGGSFD</sequence>
<dbReference type="RefSeq" id="WP_146856123.1">
    <property type="nucleotide sequence ID" value="NZ_BAAAHR010000008.1"/>
</dbReference>
<reference evidence="3 5" key="1">
    <citation type="submission" date="2019-07" db="EMBL/GenBank/DDBJ databases">
        <title>Whole genome shotgun sequence of Frigoribacterium faeni NBRC 103066.</title>
        <authorList>
            <person name="Hosoyama A."/>
            <person name="Uohara A."/>
            <person name="Ohji S."/>
            <person name="Ichikawa N."/>
        </authorList>
    </citation>
    <scope>NUCLEOTIDE SEQUENCE [LARGE SCALE GENOMIC DNA]</scope>
    <source>
        <strain evidence="3 5">NBRC 103066</strain>
    </source>
</reference>
<dbReference type="SUPFAM" id="SSF46785">
    <property type="entry name" value="Winged helix' DNA-binding domain"/>
    <property type="match status" value="1"/>
</dbReference>
<evidence type="ECO:0000313" key="5">
    <source>
        <dbReference type="Proteomes" id="UP000321154"/>
    </source>
</evidence>
<dbReference type="SMART" id="SM00418">
    <property type="entry name" value="HTH_ARSR"/>
    <property type="match status" value="1"/>
</dbReference>
<keyword evidence="5" id="KW-1185">Reference proteome</keyword>
<organism evidence="4 6">
    <name type="scientific">Frigoribacterium faeni</name>
    <dbReference type="NCBI Taxonomy" id="145483"/>
    <lineage>
        <taxon>Bacteria</taxon>
        <taxon>Bacillati</taxon>
        <taxon>Actinomycetota</taxon>
        <taxon>Actinomycetes</taxon>
        <taxon>Micrococcales</taxon>
        <taxon>Microbacteriaceae</taxon>
        <taxon>Frigoribacterium</taxon>
    </lineage>
</organism>
<dbReference type="OrthoDB" id="3628603at2"/>
<accession>A0A7W3PJ59</accession>
<evidence type="ECO:0000313" key="3">
    <source>
        <dbReference type="EMBL" id="GEK83925.1"/>
    </source>
</evidence>
<dbReference type="InterPro" id="IPR036390">
    <property type="entry name" value="WH_DNA-bd_sf"/>
</dbReference>
<dbReference type="Gene3D" id="1.10.10.10">
    <property type="entry name" value="Winged helix-like DNA-binding domain superfamily/Winged helix DNA-binding domain"/>
    <property type="match status" value="1"/>
</dbReference>
<dbReference type="PROSITE" id="PS50987">
    <property type="entry name" value="HTH_ARSR_2"/>
    <property type="match status" value="1"/>
</dbReference>
<protein>
    <submittedName>
        <fullName evidence="4">DNA-binding transcriptional ArsR family regulator</fullName>
    </submittedName>
</protein>
<dbReference type="GO" id="GO:0003700">
    <property type="term" value="F:DNA-binding transcription factor activity"/>
    <property type="evidence" value="ECO:0007669"/>
    <property type="project" value="InterPro"/>
</dbReference>
<name>A0A7W3PJ59_9MICO</name>
<dbReference type="EMBL" id="BJUV01000023">
    <property type="protein sequence ID" value="GEK83925.1"/>
    <property type="molecule type" value="Genomic_DNA"/>
</dbReference>
<gene>
    <name evidence="4" type="ORF">FB463_001860</name>
    <name evidence="3" type="ORF">FFA01_22340</name>
</gene>
<evidence type="ECO:0000313" key="6">
    <source>
        <dbReference type="Proteomes" id="UP000522688"/>
    </source>
</evidence>
<dbReference type="Proteomes" id="UP000321154">
    <property type="component" value="Unassembled WGS sequence"/>
</dbReference>
<feature type="domain" description="HTH arsR-type" evidence="2">
    <location>
        <begin position="2"/>
        <end position="99"/>
    </location>
</feature>
<dbReference type="AlphaFoldDB" id="A0A7W3PJ59"/>
<dbReference type="InterPro" id="IPR001845">
    <property type="entry name" value="HTH_ArsR_DNA-bd_dom"/>
</dbReference>
<dbReference type="PRINTS" id="PR00778">
    <property type="entry name" value="HTHARSR"/>
</dbReference>
<dbReference type="Pfam" id="PF01022">
    <property type="entry name" value="HTH_5"/>
    <property type="match status" value="1"/>
</dbReference>
<dbReference type="GO" id="GO:0003677">
    <property type="term" value="F:DNA binding"/>
    <property type="evidence" value="ECO:0007669"/>
    <property type="project" value="UniProtKB-KW"/>
</dbReference>
<dbReference type="EMBL" id="JACGWW010000002">
    <property type="protein sequence ID" value="MBA8813611.1"/>
    <property type="molecule type" value="Genomic_DNA"/>
</dbReference>
<comment type="caution">
    <text evidence="4">The sequence shown here is derived from an EMBL/GenBank/DDBJ whole genome shotgun (WGS) entry which is preliminary data.</text>
</comment>
<evidence type="ECO:0000259" key="2">
    <source>
        <dbReference type="PROSITE" id="PS50987"/>
    </source>
</evidence>
<reference evidence="4 6" key="2">
    <citation type="submission" date="2020-07" db="EMBL/GenBank/DDBJ databases">
        <title>Sequencing the genomes of 1000 actinobacteria strains.</title>
        <authorList>
            <person name="Klenk H.-P."/>
        </authorList>
    </citation>
    <scope>NUCLEOTIDE SEQUENCE [LARGE SCALE GENOMIC DNA]</scope>
    <source>
        <strain evidence="4 6">DSM 10309</strain>
    </source>
</reference>
<keyword evidence="4" id="KW-0238">DNA-binding</keyword>
<dbReference type="InterPro" id="IPR011991">
    <property type="entry name" value="ArsR-like_HTH"/>
</dbReference>
<proteinExistence type="predicted"/>